<evidence type="ECO:0008006" key="3">
    <source>
        <dbReference type="Google" id="ProtNLM"/>
    </source>
</evidence>
<comment type="caution">
    <text evidence="1">The sequence shown here is derived from an EMBL/GenBank/DDBJ whole genome shotgun (WGS) entry which is preliminary data.</text>
</comment>
<dbReference type="RefSeq" id="WP_166930365.1">
    <property type="nucleotide sequence ID" value="NZ_BAAADD010000001.1"/>
</dbReference>
<reference evidence="2" key="1">
    <citation type="journal article" date="2019" name="Int. J. Syst. Evol. Microbiol.">
        <title>The Global Catalogue of Microorganisms (GCM) 10K type strain sequencing project: providing services to taxonomists for standard genome sequencing and annotation.</title>
        <authorList>
            <consortium name="The Broad Institute Genomics Platform"/>
            <consortium name="The Broad Institute Genome Sequencing Center for Infectious Disease"/>
            <person name="Wu L."/>
            <person name="Ma J."/>
        </authorList>
    </citation>
    <scope>NUCLEOTIDE SEQUENCE [LARGE SCALE GENOMIC DNA]</scope>
    <source>
        <strain evidence="2">JCM 15089</strain>
    </source>
</reference>
<dbReference type="Gene3D" id="3.40.50.300">
    <property type="entry name" value="P-loop containing nucleotide triphosphate hydrolases"/>
    <property type="match status" value="1"/>
</dbReference>
<evidence type="ECO:0000313" key="1">
    <source>
        <dbReference type="EMBL" id="GAA0556347.1"/>
    </source>
</evidence>
<gene>
    <name evidence="1" type="ORF">GCM10008942_01020</name>
</gene>
<dbReference type="EMBL" id="BAAADD010000001">
    <property type="protein sequence ID" value="GAA0556347.1"/>
    <property type="molecule type" value="Genomic_DNA"/>
</dbReference>
<dbReference type="SUPFAM" id="SSF52540">
    <property type="entry name" value="P-loop containing nucleoside triphosphate hydrolases"/>
    <property type="match status" value="1"/>
</dbReference>
<accession>A0ABP3P0Z6</accession>
<proteinExistence type="predicted"/>
<dbReference type="InterPro" id="IPR027417">
    <property type="entry name" value="P-loop_NTPase"/>
</dbReference>
<name>A0ABP3P0Z6_9PROT</name>
<evidence type="ECO:0000313" key="2">
    <source>
        <dbReference type="Proteomes" id="UP001499951"/>
    </source>
</evidence>
<sequence length="288" mass="31679">MDSVPQDRVLDAICELPAPDGSFAPAQQHLFRTLGETRKAVVLAFPPKAGGTFLRTAIIKAIDGQLVRIVHALAGRDATPYLPTLLRYFEGGVTDKTLVTHVHMLALGANLHLMNAFAIKPVVMVRSIPDMLASYWDMIESDDDALRDGLNCHIPPNFRTLAQNAKADFIVDILAPWYVNFYAGWIAYAAAAPDKVLMIDFRVFQQNPAGVVAGILDHVGLPCDTKACEAGVAYAWEIRSALRFNKGEGGRGAAYFRPVHLKRLTRMAAHYPVLADWCDVLLSVRKRA</sequence>
<keyword evidence="2" id="KW-1185">Reference proteome</keyword>
<protein>
    <recommendedName>
        <fullName evidence="3">Sulfotransferase domain-containing protein</fullName>
    </recommendedName>
</protein>
<dbReference type="Proteomes" id="UP001499951">
    <property type="component" value="Unassembled WGS sequence"/>
</dbReference>
<organism evidence="1 2">
    <name type="scientific">Rhizomicrobium electricum</name>
    <dbReference type="NCBI Taxonomy" id="480070"/>
    <lineage>
        <taxon>Bacteria</taxon>
        <taxon>Pseudomonadati</taxon>
        <taxon>Pseudomonadota</taxon>
        <taxon>Alphaproteobacteria</taxon>
        <taxon>Micropepsales</taxon>
        <taxon>Micropepsaceae</taxon>
        <taxon>Rhizomicrobium</taxon>
    </lineage>
</organism>